<evidence type="ECO:0000313" key="4">
    <source>
        <dbReference type="EMBL" id="KAK8043293.1"/>
    </source>
</evidence>
<sequence length="1294" mass="146992">MAQLPDQPSAEFQAAKESFLGTLSPAERSQFSALCNQASPEQLLESVKPFSHRFKKERWAKVFEKIRGFTEALTPYFNVIGIVVSSHPEVAAIAVKRTPVVITQLMWQPFEAKMENLKKRFKWHTDMVRDEIRLLQLYQSAKNDVALARQEQHIQSVLEASVVQAAIAHDTGRDVRKLCEKLENMEKQYKSEEYERREYEKLLSQGSDKPPTNRDPMNEIMSFVQPPVFIQDNIIDNLTTSPGEGGETRSVLYFFFNSNESLKSMDQMYRALLAQMIDSHVDLKAVATSTDYVLSRRQQGQVRGSPLLIRDLFFIILGRLPNGYIVIDAIDECEPDARYEEHDQALREELQILRDGIATSGAKLLVLSRPSVWGLSNLSTDLPIQSLHMTPAMVSGDLERHCHNGLQALCDNGYLPAMGSTLLQELSDTLLTGADGMFLWVRLMFSYLRSPVLAPPHLAPTVRLRAIRSLRYPECLDQIYCRILSLIWAMPTYPRQLARQVFMWLLFSKKPCLDPSELHTFLSAMFYFASSNQTSLISSNVSHDILNEDFKAFRETILMACSSLVELGSTGYYRFIHSTTSEFLLTRLWSPDCLGMSHMQPSVRQYFQLCKSETEMELCSACLRYLQQFVPAKPLSGNILQSASRGYVSRKYRFASYASAYWTAHLKHAGVSQRCGHSGSEEIVTTLVQTVRQFLDSQLNVNSWIELVYLLGDPAVTVRQHENLRQSIPSICGQGGRTGLHLDFRESLTRLSHDLSLLEKEWGVALRAAPNEIWNDVTAFLPSPFFKQTTATTIRHIGLDDPLDPSQSAKPLAIISMSDSTQSFLAKLSIWPSKAFQDSWSDIATMHKSCSGWTARYQLWGTSSEATRLIQEYSIQLDENEVSLQVQRLMRRPHNSKPSHGRLWENRSVDDELQLGFPILISRHDLNTFVILRTVYKLVRVGDSPPGVRFDSYVVPLDFNARLASIWSPERPDSTKHMGSSVTYDYGFDFGNRDQYLLYRDNLGMQVQPKGVDVATTIAVFRLSLFGNTNRPPIFLLNRLVLQEEFVYYSAWSFHPALPILAVQEAGRCAPILWSFLDGILEQTNVLGRRTLRGLRFSSCGRSLVVDDDLDVYPSVHSITHMRSYQKHYALGMENYNNEQNALAVVEPATRRGILICQGGSTLQSQDIQHYTDIRAKAVLQRLQVQGSALEVTQWGNREMSVQSLVSLPAVENLNYLDASIKVPGMGRERLQVVLNKNPRPVYSMLDEPDRHFPAVILKDQRAIPRAVKRQIEGRVPQVDKNHVAKYRRVDETL</sequence>
<protein>
    <recommendedName>
        <fullName evidence="3">Nephrocystin 3-like N-terminal domain-containing protein</fullName>
    </recommendedName>
</protein>
<dbReference type="EMBL" id="JAQQWK010000004">
    <property type="protein sequence ID" value="KAK8043293.1"/>
    <property type="molecule type" value="Genomic_DNA"/>
</dbReference>
<feature type="coiled-coil region" evidence="2">
    <location>
        <begin position="168"/>
        <end position="202"/>
    </location>
</feature>
<keyword evidence="1" id="KW-0677">Repeat</keyword>
<reference evidence="4 5" key="1">
    <citation type="submission" date="2023-01" db="EMBL/GenBank/DDBJ databases">
        <title>Analysis of 21 Apiospora genomes using comparative genomics revels a genus with tremendous synthesis potential of carbohydrate active enzymes and secondary metabolites.</title>
        <authorList>
            <person name="Sorensen T."/>
        </authorList>
    </citation>
    <scope>NUCLEOTIDE SEQUENCE [LARGE SCALE GENOMIC DNA]</scope>
    <source>
        <strain evidence="4 5">CBS 33761</strain>
    </source>
</reference>
<dbReference type="Proteomes" id="UP001444661">
    <property type="component" value="Unassembled WGS sequence"/>
</dbReference>
<dbReference type="InterPro" id="IPR056884">
    <property type="entry name" value="NPHP3-like_N"/>
</dbReference>
<organism evidence="4 5">
    <name type="scientific">Apiospora rasikravindrae</name>
    <dbReference type="NCBI Taxonomy" id="990691"/>
    <lineage>
        <taxon>Eukaryota</taxon>
        <taxon>Fungi</taxon>
        <taxon>Dikarya</taxon>
        <taxon>Ascomycota</taxon>
        <taxon>Pezizomycotina</taxon>
        <taxon>Sordariomycetes</taxon>
        <taxon>Xylariomycetidae</taxon>
        <taxon>Amphisphaeriales</taxon>
        <taxon>Apiosporaceae</taxon>
        <taxon>Apiospora</taxon>
    </lineage>
</organism>
<proteinExistence type="predicted"/>
<keyword evidence="5" id="KW-1185">Reference proteome</keyword>
<accession>A0ABR1TC71</accession>
<evidence type="ECO:0000256" key="2">
    <source>
        <dbReference type="SAM" id="Coils"/>
    </source>
</evidence>
<feature type="domain" description="Nephrocystin 3-like N-terminal" evidence="3">
    <location>
        <begin position="233"/>
        <end position="369"/>
    </location>
</feature>
<evidence type="ECO:0000256" key="1">
    <source>
        <dbReference type="ARBA" id="ARBA00022737"/>
    </source>
</evidence>
<evidence type="ECO:0000313" key="5">
    <source>
        <dbReference type="Proteomes" id="UP001444661"/>
    </source>
</evidence>
<comment type="caution">
    <text evidence="4">The sequence shown here is derived from an EMBL/GenBank/DDBJ whole genome shotgun (WGS) entry which is preliminary data.</text>
</comment>
<keyword evidence="2" id="KW-0175">Coiled coil</keyword>
<name>A0ABR1TC71_9PEZI</name>
<dbReference type="PANTHER" id="PTHR10039">
    <property type="entry name" value="AMELOGENIN"/>
    <property type="match status" value="1"/>
</dbReference>
<dbReference type="Pfam" id="PF24883">
    <property type="entry name" value="NPHP3_N"/>
    <property type="match status" value="1"/>
</dbReference>
<gene>
    <name evidence="4" type="ORF">PG993_005723</name>
</gene>
<evidence type="ECO:0000259" key="3">
    <source>
        <dbReference type="Pfam" id="PF24883"/>
    </source>
</evidence>
<dbReference type="PANTHER" id="PTHR10039:SF14">
    <property type="entry name" value="NACHT DOMAIN-CONTAINING PROTEIN"/>
    <property type="match status" value="1"/>
</dbReference>